<dbReference type="InterPro" id="IPR025566">
    <property type="entry name" value="DUF4331"/>
</dbReference>
<protein>
    <submittedName>
        <fullName evidence="2">Uncharacterized protein DUF4331</fullName>
    </submittedName>
</protein>
<reference evidence="2 3" key="1">
    <citation type="submission" date="2018-03" db="EMBL/GenBank/DDBJ databases">
        <title>Genomic Encyclopedia of Type Strains, Phase III (KMG-III): the genomes of soil and plant-associated and newly described type strains.</title>
        <authorList>
            <person name="Whitman W."/>
        </authorList>
    </citation>
    <scope>NUCLEOTIDE SEQUENCE [LARGE SCALE GENOMIC DNA]</scope>
    <source>
        <strain evidence="2 3">CGMCC 1.12484</strain>
    </source>
</reference>
<name>A0A2T0V9V2_9MICO</name>
<dbReference type="Proteomes" id="UP000237983">
    <property type="component" value="Unassembled WGS sequence"/>
</dbReference>
<dbReference type="RefSeq" id="WP_106214045.1">
    <property type="nucleotide sequence ID" value="NZ_PVTL01000008.1"/>
</dbReference>
<dbReference type="EMBL" id="PVTL01000008">
    <property type="protein sequence ID" value="PRY66966.1"/>
    <property type="molecule type" value="Genomic_DNA"/>
</dbReference>
<comment type="caution">
    <text evidence="2">The sequence shown here is derived from an EMBL/GenBank/DDBJ whole genome shotgun (WGS) entry which is preliminary data.</text>
</comment>
<proteinExistence type="predicted"/>
<evidence type="ECO:0000313" key="2">
    <source>
        <dbReference type="EMBL" id="PRY66966.1"/>
    </source>
</evidence>
<dbReference type="OrthoDB" id="9791748at2"/>
<accession>A0A2T0V9V2</accession>
<keyword evidence="3" id="KW-1185">Reference proteome</keyword>
<gene>
    <name evidence="2" type="ORF">B0I08_10850</name>
</gene>
<organism evidence="2 3">
    <name type="scientific">Glaciihabitans tibetensis</name>
    <dbReference type="NCBI Taxonomy" id="1266600"/>
    <lineage>
        <taxon>Bacteria</taxon>
        <taxon>Bacillati</taxon>
        <taxon>Actinomycetota</taxon>
        <taxon>Actinomycetes</taxon>
        <taxon>Micrococcales</taxon>
        <taxon>Microbacteriaceae</taxon>
        <taxon>Glaciihabitans</taxon>
    </lineage>
</organism>
<dbReference type="AlphaFoldDB" id="A0A2T0V9V2"/>
<evidence type="ECO:0000256" key="1">
    <source>
        <dbReference type="SAM" id="MobiDB-lite"/>
    </source>
</evidence>
<feature type="region of interest" description="Disordered" evidence="1">
    <location>
        <begin position="355"/>
        <end position="380"/>
    </location>
</feature>
<feature type="compositionally biased region" description="Pro residues" evidence="1">
    <location>
        <begin position="358"/>
        <end position="369"/>
    </location>
</feature>
<sequence length="380" mass="41000">MSDHGSGPRAFSDSALDITDMFVFPSPERSGSLVLVLNVFPFAGPTARFSDVVDYRFRIRPVSVDPSARVFDVGDTEYVFSCVFNAPAGGDVQEGTCIAPNGESLTFRVGEEGTAGDSYRVFAGQRMDPFFFDGPAVIRSIMTRQLAFTNPGYSTVAHQNVLSIVIECDRSAMFPDDQGPLFAVVGETAIAGAPQFRLERYGRPDIKNVVLFPKGFDPVNSDLEIRDLYNEEDAFALGPAYLGAFHSRMNANLAFWDGLDGKVDWPLSADGAHPLTELLLADFMVVDVSKPFSGDGTFFEIERAMQNGATHATCGGRAPNDDCMGTFMNVFVNAGNGPQLTHGIDGPAVPASDEFPYLVPPELNPPTPKLPSLGQAKTGR</sequence>
<dbReference type="Pfam" id="PF14224">
    <property type="entry name" value="DUF4331"/>
    <property type="match status" value="2"/>
</dbReference>
<evidence type="ECO:0000313" key="3">
    <source>
        <dbReference type="Proteomes" id="UP000237983"/>
    </source>
</evidence>